<dbReference type="EMBL" id="KI966462">
    <property type="protein sequence ID" value="EWC43458.1"/>
    <property type="molecule type" value="Genomic_DNA"/>
</dbReference>
<dbReference type="Proteomes" id="UP000024837">
    <property type="component" value="Unassembled WGS sequence"/>
</dbReference>
<evidence type="ECO:0000256" key="3">
    <source>
        <dbReference type="ARBA" id="ARBA00004620"/>
    </source>
</evidence>
<dbReference type="Pfam" id="PF05064">
    <property type="entry name" value="Nsp1_C"/>
    <property type="match status" value="1"/>
</dbReference>
<evidence type="ECO:0000259" key="15">
    <source>
        <dbReference type="Pfam" id="PF05064"/>
    </source>
</evidence>
<feature type="compositionally biased region" description="Polar residues" evidence="14">
    <location>
        <begin position="116"/>
        <end position="131"/>
    </location>
</feature>
<dbReference type="PANTHER" id="PTHR12084:SF0">
    <property type="entry name" value="NUCLEAR PORE GLYCOPROTEIN P62"/>
    <property type="match status" value="1"/>
</dbReference>
<dbReference type="FunFam" id="1.20.5.170:FF:000040">
    <property type="entry name" value="Nuclear pore glycoprotein p62"/>
    <property type="match status" value="1"/>
</dbReference>
<dbReference type="InterPro" id="IPR007758">
    <property type="entry name" value="Nucleoporin_NSP1_C"/>
</dbReference>
<evidence type="ECO:0000256" key="2">
    <source>
        <dbReference type="ARBA" id="ARBA00004567"/>
    </source>
</evidence>
<evidence type="ECO:0000256" key="10">
    <source>
        <dbReference type="ARBA" id="ARBA00023242"/>
    </source>
</evidence>
<dbReference type="OrthoDB" id="344345at2759"/>
<evidence type="ECO:0000313" key="16">
    <source>
        <dbReference type="EMBL" id="EWC43458.1"/>
    </source>
</evidence>
<feature type="region of interest" description="Disordered" evidence="14">
    <location>
        <begin position="21"/>
        <end position="131"/>
    </location>
</feature>
<keyword evidence="5" id="KW-0813">Transport</keyword>
<accession>W7HUA5</accession>
<reference evidence="16 17" key="1">
    <citation type="submission" date="2013-05" db="EMBL/GenBank/DDBJ databases">
        <title>Drechslerella stenobrocha genome reveals carnivorous origination and mechanical trapping mechanism of predatory fungi.</title>
        <authorList>
            <person name="Liu X."/>
            <person name="Zhang W."/>
            <person name="Liu K."/>
        </authorList>
    </citation>
    <scope>NUCLEOTIDE SEQUENCE [LARGE SCALE GENOMIC DNA]</scope>
    <source>
        <strain evidence="16 17">248</strain>
    </source>
</reference>
<evidence type="ECO:0000256" key="7">
    <source>
        <dbReference type="ARBA" id="ARBA00022927"/>
    </source>
</evidence>
<feature type="compositionally biased region" description="Low complexity" evidence="14">
    <location>
        <begin position="295"/>
        <end position="305"/>
    </location>
</feature>
<feature type="compositionally biased region" description="Polar residues" evidence="14">
    <location>
        <begin position="79"/>
        <end position="96"/>
    </location>
</feature>
<evidence type="ECO:0000256" key="14">
    <source>
        <dbReference type="SAM" id="MobiDB-lite"/>
    </source>
</evidence>
<feature type="region of interest" description="Disordered" evidence="14">
    <location>
        <begin position="295"/>
        <end position="315"/>
    </location>
</feature>
<keyword evidence="8" id="KW-0811">Translocation</keyword>
<evidence type="ECO:0000256" key="9">
    <source>
        <dbReference type="ARBA" id="ARBA00023132"/>
    </source>
</evidence>
<organism evidence="16 17">
    <name type="scientific">Drechslerella stenobrocha 248</name>
    <dbReference type="NCBI Taxonomy" id="1043628"/>
    <lineage>
        <taxon>Eukaryota</taxon>
        <taxon>Fungi</taxon>
        <taxon>Dikarya</taxon>
        <taxon>Ascomycota</taxon>
        <taxon>Pezizomycotina</taxon>
        <taxon>Orbiliomycetes</taxon>
        <taxon>Orbiliales</taxon>
        <taxon>Orbiliaceae</taxon>
        <taxon>Drechslerella</taxon>
    </lineage>
</organism>
<feature type="compositionally biased region" description="Polar residues" evidence="14">
    <location>
        <begin position="43"/>
        <end position="63"/>
    </location>
</feature>
<dbReference type="GO" id="GO:0006606">
    <property type="term" value="P:protein import into nucleus"/>
    <property type="evidence" value="ECO:0007669"/>
    <property type="project" value="TreeGrafter"/>
</dbReference>
<comment type="similarity">
    <text evidence="4">Belongs to the nucleoporin NSP1/NUP62 family.</text>
</comment>
<evidence type="ECO:0000256" key="5">
    <source>
        <dbReference type="ARBA" id="ARBA00022448"/>
    </source>
</evidence>
<comment type="subcellular location">
    <subcellularLocation>
        <location evidence="1">Nucleus membrane</location>
        <topology evidence="1">Peripheral membrane protein</topology>
        <orientation evidence="1">Cytoplasmic side</orientation>
    </subcellularLocation>
    <subcellularLocation>
        <location evidence="3">Nucleus membrane</location>
        <topology evidence="3">Peripheral membrane protein</topology>
        <orientation evidence="3">Nucleoplasmic side</orientation>
    </subcellularLocation>
    <subcellularLocation>
        <location evidence="2">Nucleus</location>
        <location evidence="2">Nuclear pore complex</location>
    </subcellularLocation>
</comment>
<dbReference type="InterPro" id="IPR026010">
    <property type="entry name" value="NSP1/NUP62"/>
</dbReference>
<keyword evidence="9" id="KW-0906">Nuclear pore complex</keyword>
<dbReference type="GO" id="GO:0006405">
    <property type="term" value="P:RNA export from nucleus"/>
    <property type="evidence" value="ECO:0007669"/>
    <property type="project" value="TreeGrafter"/>
</dbReference>
<dbReference type="Gene3D" id="1.20.5.170">
    <property type="match status" value="1"/>
</dbReference>
<dbReference type="GO" id="GO:0005543">
    <property type="term" value="F:phospholipid binding"/>
    <property type="evidence" value="ECO:0007669"/>
    <property type="project" value="TreeGrafter"/>
</dbReference>
<dbReference type="GO" id="GO:0051028">
    <property type="term" value="P:mRNA transport"/>
    <property type="evidence" value="ECO:0007669"/>
    <property type="project" value="UniProtKB-KW"/>
</dbReference>
<feature type="compositionally biased region" description="Low complexity" evidence="14">
    <location>
        <begin position="67"/>
        <end position="78"/>
    </location>
</feature>
<dbReference type="AlphaFoldDB" id="W7HUA5"/>
<keyword evidence="10" id="KW-0539">Nucleus</keyword>
<keyword evidence="6" id="KW-0509">mRNA transport</keyword>
<evidence type="ECO:0000256" key="13">
    <source>
        <dbReference type="ARBA" id="ARBA00081079"/>
    </source>
</evidence>
<dbReference type="GO" id="GO:0044613">
    <property type="term" value="C:nuclear pore central transport channel"/>
    <property type="evidence" value="ECO:0007669"/>
    <property type="project" value="TreeGrafter"/>
</dbReference>
<evidence type="ECO:0000256" key="11">
    <source>
        <dbReference type="ARBA" id="ARBA00068864"/>
    </source>
</evidence>
<dbReference type="GO" id="GO:0031965">
    <property type="term" value="C:nuclear membrane"/>
    <property type="evidence" value="ECO:0007669"/>
    <property type="project" value="UniProtKB-SubCell"/>
</dbReference>
<gene>
    <name evidence="16" type="ORF">DRE_07568</name>
</gene>
<name>W7HUA5_9PEZI</name>
<keyword evidence="17" id="KW-1185">Reference proteome</keyword>
<evidence type="ECO:0000256" key="8">
    <source>
        <dbReference type="ARBA" id="ARBA00023010"/>
    </source>
</evidence>
<dbReference type="PANTHER" id="PTHR12084">
    <property type="entry name" value="NUCLEAR PORE GLYCOPROTEIN P62-RELATED"/>
    <property type="match status" value="1"/>
</dbReference>
<evidence type="ECO:0000313" key="17">
    <source>
        <dbReference type="Proteomes" id="UP000024837"/>
    </source>
</evidence>
<feature type="domain" description="Nucleoporin NSP1-like C-terminal" evidence="15">
    <location>
        <begin position="307"/>
        <end position="406"/>
    </location>
</feature>
<feature type="compositionally biased region" description="Low complexity" evidence="14">
    <location>
        <begin position="21"/>
        <end position="41"/>
    </location>
</feature>
<sequence>MFGNTTSGTSTGSIFGKSTGTIFGTSTNTPGASTPTGTAGSMFGNTQGSKSTNTFSFGSTQAATPAGSQTPTQSGTSTFNHFSGSVTPAPNKSLFNTGGGNLFTASTTPAAPPPTNLSGTGSMFGASTGQTPADANKTGGGIFGASNTPNLFGSAAAKPSTDERAVGWCRFFKAVAGQLYLWGLYDRAIVWWREAIDSSAVWDGYSKRYNVWRGLERETPLWIAGERAPEHPTAAGGLFGASAAPPASSSAAAPASTAAGTPASTAAPSLFGAKPATTTAAIEVNKAATATAATAASNAAPIGTAPMQPASRLKNKSMDEMITRWTSDLDKYTAEFNKQATEIAGWDRMLVVNGDKLVDLHAETLKATKKQEDISKALDYVVGQQEELSAALELYEKQVDDIFQTQIGGPEGMQPADQEREKSYLLAEKLDKQLDIMSKNLGNIITDINNATSTINKTSNTEDPLATIVKILNNHLGALQEIDVRSNTLQGKIDTARTSRDATMSNNGLGGQDMNDFFASQAFRGMR</sequence>
<evidence type="ECO:0000256" key="6">
    <source>
        <dbReference type="ARBA" id="ARBA00022816"/>
    </source>
</evidence>
<protein>
    <recommendedName>
        <fullName evidence="11">Nucleoporin NSP1</fullName>
    </recommendedName>
    <alternativeName>
        <fullName evidence="12">Nuclear pore protein NSP1</fullName>
    </alternativeName>
    <alternativeName>
        <fullName evidence="13">Nucleoskeletal-like protein</fullName>
    </alternativeName>
</protein>
<dbReference type="HOGENOM" id="CLU_018823_0_0_1"/>
<evidence type="ECO:0000256" key="1">
    <source>
        <dbReference type="ARBA" id="ARBA00004335"/>
    </source>
</evidence>
<dbReference type="GO" id="GO:0017056">
    <property type="term" value="F:structural constituent of nuclear pore"/>
    <property type="evidence" value="ECO:0007669"/>
    <property type="project" value="InterPro"/>
</dbReference>
<evidence type="ECO:0000256" key="12">
    <source>
        <dbReference type="ARBA" id="ARBA00078941"/>
    </source>
</evidence>
<keyword evidence="7" id="KW-0653">Protein transport</keyword>
<proteinExistence type="inferred from homology"/>
<evidence type="ECO:0000256" key="4">
    <source>
        <dbReference type="ARBA" id="ARBA00005911"/>
    </source>
</evidence>